<evidence type="ECO:0000256" key="1">
    <source>
        <dbReference type="PROSITE-ProRule" id="PRU00339"/>
    </source>
</evidence>
<name>A0ABQ5TG95_9BACI</name>
<dbReference type="InterPro" id="IPR019734">
    <property type="entry name" value="TPR_rpt"/>
</dbReference>
<protein>
    <submittedName>
        <fullName evidence="3">Transcriptional regulator</fullName>
    </submittedName>
</protein>
<keyword evidence="4" id="KW-1185">Reference proteome</keyword>
<organism evidence="3 4">
    <name type="scientific">Oceanobacillus kimchii</name>
    <dbReference type="NCBI Taxonomy" id="746691"/>
    <lineage>
        <taxon>Bacteria</taxon>
        <taxon>Bacillati</taxon>
        <taxon>Bacillota</taxon>
        <taxon>Bacilli</taxon>
        <taxon>Bacillales</taxon>
        <taxon>Bacillaceae</taxon>
        <taxon>Oceanobacillus</taxon>
    </lineage>
</organism>
<accession>A0ABQ5TG95</accession>
<dbReference type="Gene3D" id="1.10.260.40">
    <property type="entry name" value="lambda repressor-like DNA-binding domains"/>
    <property type="match status" value="1"/>
</dbReference>
<dbReference type="PROSITE" id="PS50943">
    <property type="entry name" value="HTH_CROC1"/>
    <property type="match status" value="1"/>
</dbReference>
<evidence type="ECO:0000313" key="4">
    <source>
        <dbReference type="Proteomes" id="UP001275436"/>
    </source>
</evidence>
<dbReference type="SMART" id="SM00530">
    <property type="entry name" value="HTH_XRE"/>
    <property type="match status" value="1"/>
</dbReference>
<feature type="domain" description="HTH cro/C1-type" evidence="2">
    <location>
        <begin position="8"/>
        <end position="61"/>
    </location>
</feature>
<proteinExistence type="predicted"/>
<dbReference type="InterPro" id="IPR011990">
    <property type="entry name" value="TPR-like_helical_dom_sf"/>
</dbReference>
<gene>
    <name evidence="3" type="primary">nprR_1</name>
    <name evidence="3" type="ORF">MACH08_04020</name>
</gene>
<dbReference type="EMBL" id="BSKO01000001">
    <property type="protein sequence ID" value="GLO64618.1"/>
    <property type="molecule type" value="Genomic_DNA"/>
</dbReference>
<dbReference type="CDD" id="cd00093">
    <property type="entry name" value="HTH_XRE"/>
    <property type="match status" value="1"/>
</dbReference>
<reference evidence="3 4" key="1">
    <citation type="submission" date="2023-02" db="EMBL/GenBank/DDBJ databases">
        <title>Oceanobacillus kimchii IFOP_LL358 isolated form Alexandrium catenella lab strain.</title>
        <authorList>
            <person name="Gajardo G."/>
            <person name="Ueki S."/>
            <person name="Maruyama F."/>
        </authorList>
    </citation>
    <scope>NUCLEOTIDE SEQUENCE [LARGE SCALE GENOMIC DNA]</scope>
    <source>
        <strain evidence="3 4">IFOP_LL358</strain>
    </source>
</reference>
<dbReference type="SUPFAM" id="SSF48452">
    <property type="entry name" value="TPR-like"/>
    <property type="match status" value="2"/>
</dbReference>
<dbReference type="Pfam" id="PF01381">
    <property type="entry name" value="HTH_3"/>
    <property type="match status" value="1"/>
</dbReference>
<dbReference type="Gene3D" id="1.25.40.10">
    <property type="entry name" value="Tetratricopeptide repeat domain"/>
    <property type="match status" value="1"/>
</dbReference>
<dbReference type="SUPFAM" id="SSF47413">
    <property type="entry name" value="lambda repressor-like DNA-binding domains"/>
    <property type="match status" value="1"/>
</dbReference>
<dbReference type="RefSeq" id="WP_017795415.1">
    <property type="nucleotide sequence ID" value="NZ_BSKO01000001.1"/>
</dbReference>
<sequence length="428" mass="50519">MNNIGDIIKLERLKQQIKQTQLAKGICSTSYLSKIENNTTTASDEVINLLLQKLNIELSDQEKNEDAFIEEIRAISKRARIYRESKFIEEKLNELQYIKNIYRKTTFLELQLLILRLTLFFEDKERSTFYLEYLEQEKDNFTPNQKFLFLQCKAIFHHTYADIHQALKCFKEALVVSDDIVLEGWERADHHYMLAIAYNSCDEVINTIEYGKLSLKYFQRAFIINRTIDCYLLIGIAYKKGNNLKEALDSYELALKMTNETRMLEDVELLKGVIYQNLGSLSSHLQPEKVIPYYKKSLSYKQKANNKLVTIFSIVIEYAKYEKWDKVSYWIDQGFALIKDAPEAHPKYTYHLKVYQDLANYQYITEEVGVAAINYFDEIQDLRHCLKYSGWLANGFKTRGKYKLASIYFQMSQEYLLKRMNIEYIGDL</sequence>
<dbReference type="Proteomes" id="UP001275436">
    <property type="component" value="Unassembled WGS sequence"/>
</dbReference>
<dbReference type="InterPro" id="IPR001387">
    <property type="entry name" value="Cro/C1-type_HTH"/>
</dbReference>
<keyword evidence="1" id="KW-0802">TPR repeat</keyword>
<evidence type="ECO:0000313" key="3">
    <source>
        <dbReference type="EMBL" id="GLO64618.1"/>
    </source>
</evidence>
<dbReference type="PROSITE" id="PS50005">
    <property type="entry name" value="TPR"/>
    <property type="match status" value="1"/>
</dbReference>
<dbReference type="SMART" id="SM00028">
    <property type="entry name" value="TPR"/>
    <property type="match status" value="2"/>
</dbReference>
<evidence type="ECO:0000259" key="2">
    <source>
        <dbReference type="PROSITE" id="PS50943"/>
    </source>
</evidence>
<comment type="caution">
    <text evidence="3">The sequence shown here is derived from an EMBL/GenBank/DDBJ whole genome shotgun (WGS) entry which is preliminary data.</text>
</comment>
<dbReference type="InterPro" id="IPR010982">
    <property type="entry name" value="Lambda_DNA-bd_dom_sf"/>
</dbReference>
<feature type="repeat" description="TPR" evidence="1">
    <location>
        <begin position="228"/>
        <end position="261"/>
    </location>
</feature>